<protein>
    <submittedName>
        <fullName evidence="1">Uncharacterized protein</fullName>
    </submittedName>
</protein>
<reference evidence="1" key="1">
    <citation type="submission" date="2023-03" db="EMBL/GenBank/DDBJ databases">
        <title>Massive genome expansion in bonnet fungi (Mycena s.s.) driven by repeated elements and novel gene families across ecological guilds.</title>
        <authorList>
            <consortium name="Lawrence Berkeley National Laboratory"/>
            <person name="Harder C.B."/>
            <person name="Miyauchi S."/>
            <person name="Viragh M."/>
            <person name="Kuo A."/>
            <person name="Thoen E."/>
            <person name="Andreopoulos B."/>
            <person name="Lu D."/>
            <person name="Skrede I."/>
            <person name="Drula E."/>
            <person name="Henrissat B."/>
            <person name="Morin E."/>
            <person name="Kohler A."/>
            <person name="Barry K."/>
            <person name="LaButti K."/>
            <person name="Morin E."/>
            <person name="Salamov A."/>
            <person name="Lipzen A."/>
            <person name="Mereny Z."/>
            <person name="Hegedus B."/>
            <person name="Baldrian P."/>
            <person name="Stursova M."/>
            <person name="Weitz H."/>
            <person name="Taylor A."/>
            <person name="Grigoriev I.V."/>
            <person name="Nagy L.G."/>
            <person name="Martin F."/>
            <person name="Kauserud H."/>
        </authorList>
    </citation>
    <scope>NUCLEOTIDE SEQUENCE</scope>
    <source>
        <strain evidence="1">CBHHK200</strain>
    </source>
</reference>
<keyword evidence="2" id="KW-1185">Reference proteome</keyword>
<accession>A0AAD6SBG0</accession>
<evidence type="ECO:0000313" key="1">
    <source>
        <dbReference type="EMBL" id="KAJ7023883.1"/>
    </source>
</evidence>
<comment type="caution">
    <text evidence="1">The sequence shown here is derived from an EMBL/GenBank/DDBJ whole genome shotgun (WGS) entry which is preliminary data.</text>
</comment>
<dbReference type="EMBL" id="JARJCM010000179">
    <property type="protein sequence ID" value="KAJ7023883.1"/>
    <property type="molecule type" value="Genomic_DNA"/>
</dbReference>
<organism evidence="1 2">
    <name type="scientific">Mycena alexandri</name>
    <dbReference type="NCBI Taxonomy" id="1745969"/>
    <lineage>
        <taxon>Eukaryota</taxon>
        <taxon>Fungi</taxon>
        <taxon>Dikarya</taxon>
        <taxon>Basidiomycota</taxon>
        <taxon>Agaricomycotina</taxon>
        <taxon>Agaricomycetes</taxon>
        <taxon>Agaricomycetidae</taxon>
        <taxon>Agaricales</taxon>
        <taxon>Marasmiineae</taxon>
        <taxon>Mycenaceae</taxon>
        <taxon>Mycena</taxon>
    </lineage>
</organism>
<evidence type="ECO:0000313" key="2">
    <source>
        <dbReference type="Proteomes" id="UP001218188"/>
    </source>
</evidence>
<sequence>MAAALGTAAAVTMAAATGNEDGGEGGGRRREIQVPDYGIFAVTSTVFEWEEQSRSALVHFWPGNTVGGNLHVDPACFFHDTGGMIAGTAVGHSGTYVLTLVREGGIFDENSQDAWRYLGLVHFSSTPTPHTTFRRLEIGDAAPLHSIRQIALDESLGLVLLLDDIGTLTGICYA</sequence>
<dbReference type="AlphaFoldDB" id="A0AAD6SBG0"/>
<name>A0AAD6SBG0_9AGAR</name>
<proteinExistence type="predicted"/>
<gene>
    <name evidence="1" type="ORF">C8F04DRAFT_1270882</name>
</gene>
<dbReference type="Proteomes" id="UP001218188">
    <property type="component" value="Unassembled WGS sequence"/>
</dbReference>